<dbReference type="InterPro" id="IPR028222">
    <property type="entry name" value="AP5Z1"/>
</dbReference>
<proteinExistence type="predicted"/>
<evidence type="ECO:0000313" key="3">
    <source>
        <dbReference type="Proteomes" id="UP000694428"/>
    </source>
</evidence>
<name>A0A8C9F8N9_PAVCR</name>
<protein>
    <recommendedName>
        <fullName evidence="1">AP-5 complex subunit zeta-1 N-terminal TPR domain-containing protein</fullName>
    </recommendedName>
</protein>
<dbReference type="Ensembl" id="ENSPSTT00000010697.1">
    <property type="protein sequence ID" value="ENSPSTP00000010191.1"/>
    <property type="gene ID" value="ENSPSTG00000007195.1"/>
</dbReference>
<accession>A0A8C9F8N9</accession>
<dbReference type="InterPro" id="IPR056857">
    <property type="entry name" value="TPR_AP5Z1_N"/>
</dbReference>
<dbReference type="AlphaFoldDB" id="A0A8C9F8N9"/>
<dbReference type="PANTHER" id="PTHR46488">
    <property type="entry name" value="AP-5 COMPLEX SUBUNIT ZETA-1"/>
    <property type="match status" value="1"/>
</dbReference>
<organism evidence="2 3">
    <name type="scientific">Pavo cristatus</name>
    <name type="common">Indian peafowl</name>
    <name type="synonym">Blue peafowl</name>
    <dbReference type="NCBI Taxonomy" id="9049"/>
    <lineage>
        <taxon>Eukaryota</taxon>
        <taxon>Metazoa</taxon>
        <taxon>Chordata</taxon>
        <taxon>Craniata</taxon>
        <taxon>Vertebrata</taxon>
        <taxon>Euteleostomi</taxon>
        <taxon>Archelosauria</taxon>
        <taxon>Archosauria</taxon>
        <taxon>Dinosauria</taxon>
        <taxon>Saurischia</taxon>
        <taxon>Theropoda</taxon>
        <taxon>Coelurosauria</taxon>
        <taxon>Aves</taxon>
        <taxon>Neognathae</taxon>
        <taxon>Galloanserae</taxon>
        <taxon>Galliformes</taxon>
        <taxon>Phasianidae</taxon>
        <taxon>Phasianinae</taxon>
        <taxon>Pavo</taxon>
    </lineage>
</organism>
<sequence length="373" mass="39623">MAGSSRPLVPRREVQEDELSRFAARVAAQLQGPEPGPEAADCLQRLHLVLAASKSPRQLDAQLMELLQAVLCSPKCPEQIQLLCAAVLREMSPCDGLHLSCHRIHDTRLLSLVSSVLLAQGEEKAEVSAVGQRILKALEGRLPEGQSSRYLLPILSNVISLSPEALTEEQTNVVSKKMADWLRYASTQQGVAQPSGGFFSNPRARQVSVELLWLSHRGVCLSAACCYNQLLINLEVQEGAGGAGPLPSCSCWSFSWSCCSPAGCCRGHPLVVEVSGGGSSASRSVQPPGVQRPDGGTVLPAVITGLGLTSNTSGTIGGSLLERRKVLCGNLGGQLSPHRCLPSPCHRNLSSSCAAGGCEHPQHRRRLLVGKDL</sequence>
<dbReference type="Pfam" id="PF25153">
    <property type="entry name" value="TPR_AP5Z1"/>
    <property type="match status" value="1"/>
</dbReference>
<keyword evidence="3" id="KW-1185">Reference proteome</keyword>
<feature type="domain" description="AP-5 complex subunit zeta-1 N-terminal TPR" evidence="1">
    <location>
        <begin position="11"/>
        <end position="207"/>
    </location>
</feature>
<dbReference type="GO" id="GO:0044599">
    <property type="term" value="C:AP-5 adaptor complex"/>
    <property type="evidence" value="ECO:0007669"/>
    <property type="project" value="InterPro"/>
</dbReference>
<dbReference type="PANTHER" id="PTHR46488:SF1">
    <property type="entry name" value="AP-5 COMPLEX SUBUNIT ZETA-1"/>
    <property type="match status" value="1"/>
</dbReference>
<reference evidence="2" key="2">
    <citation type="submission" date="2025-09" db="UniProtKB">
        <authorList>
            <consortium name="Ensembl"/>
        </authorList>
    </citation>
    <scope>IDENTIFICATION</scope>
</reference>
<reference evidence="2" key="1">
    <citation type="submission" date="2025-08" db="UniProtKB">
        <authorList>
            <consortium name="Ensembl"/>
        </authorList>
    </citation>
    <scope>IDENTIFICATION</scope>
</reference>
<evidence type="ECO:0000313" key="2">
    <source>
        <dbReference type="Ensembl" id="ENSPSTP00000010191.1"/>
    </source>
</evidence>
<dbReference type="Proteomes" id="UP000694428">
    <property type="component" value="Unplaced"/>
</dbReference>
<evidence type="ECO:0000259" key="1">
    <source>
        <dbReference type="Pfam" id="PF25153"/>
    </source>
</evidence>